<evidence type="ECO:0000313" key="2">
    <source>
        <dbReference type="Proteomes" id="UP001251870"/>
    </source>
</evidence>
<name>A0ABU2DPH4_9MICC</name>
<accession>A0ABU2DPH4</accession>
<dbReference type="EMBL" id="JAVKGR010000001">
    <property type="protein sequence ID" value="MDR8018410.1"/>
    <property type="molecule type" value="Genomic_DNA"/>
</dbReference>
<dbReference type="RefSeq" id="WP_310547382.1">
    <property type="nucleotide sequence ID" value="NZ_JAVKGR010000001.1"/>
</dbReference>
<reference evidence="1 2" key="1">
    <citation type="submission" date="2023-09" db="EMBL/GenBank/DDBJ databases">
        <title>Description of three actinobacteria isolated from air of manufacturing shop in a pharmaceutical factory.</title>
        <authorList>
            <person name="Zhang D.-F."/>
        </authorList>
    </citation>
    <scope>NUCLEOTIDE SEQUENCE [LARGE SCALE GENOMIC DNA]</scope>
    <source>
        <strain evidence="1 2">LY-0111</strain>
    </source>
</reference>
<evidence type="ECO:0000313" key="1">
    <source>
        <dbReference type="EMBL" id="MDR8018410.1"/>
    </source>
</evidence>
<keyword evidence="2" id="KW-1185">Reference proteome</keyword>
<sequence length="142" mass="15003">MSYVAANLESSADNAERTAAALRQAAGHSGGIISQLHAAREVTWESPAAFAFRGYVDLLTAEVLLNRHDAESVADDLLAAAADMRQWAATARMLSAALDGLSAEDLPHNALVDRARASLEDPASFVRFLTDGGLSTLPALLR</sequence>
<comment type="caution">
    <text evidence="1">The sequence shown here is derived from an EMBL/GenBank/DDBJ whole genome shotgun (WGS) entry which is preliminary data.</text>
</comment>
<organism evidence="1 2">
    <name type="scientific">Nesterenkonia aerolata</name>
    <dbReference type="NCBI Taxonomy" id="3074079"/>
    <lineage>
        <taxon>Bacteria</taxon>
        <taxon>Bacillati</taxon>
        <taxon>Actinomycetota</taxon>
        <taxon>Actinomycetes</taxon>
        <taxon>Micrococcales</taxon>
        <taxon>Micrococcaceae</taxon>
        <taxon>Nesterenkonia</taxon>
    </lineage>
</organism>
<gene>
    <name evidence="1" type="ORF">RIL96_02350</name>
</gene>
<dbReference type="Proteomes" id="UP001251870">
    <property type="component" value="Unassembled WGS sequence"/>
</dbReference>
<proteinExistence type="predicted"/>
<protein>
    <submittedName>
        <fullName evidence="1">Uncharacterized protein</fullName>
    </submittedName>
</protein>